<comment type="subcellular location">
    <subcellularLocation>
        <location evidence="1">Membrane</location>
        <topology evidence="1">Multi-pass membrane protein</topology>
    </subcellularLocation>
</comment>
<comment type="caution">
    <text evidence="10">The sequence shown here is derived from an EMBL/GenBank/DDBJ whole genome shotgun (WGS) entry which is preliminary data.</text>
</comment>
<feature type="transmembrane region" description="Helical" evidence="8">
    <location>
        <begin position="145"/>
        <end position="163"/>
    </location>
</feature>
<gene>
    <name evidence="10" type="ORF">BJG266_LOCUS12419</name>
    <name evidence="11" type="ORF">QVE165_LOCUS42682</name>
</gene>
<accession>A0A814C751</accession>
<evidence type="ECO:0000256" key="1">
    <source>
        <dbReference type="ARBA" id="ARBA00004141"/>
    </source>
</evidence>
<feature type="transmembrane region" description="Helical" evidence="8">
    <location>
        <begin position="238"/>
        <end position="262"/>
    </location>
</feature>
<keyword evidence="7" id="KW-0807">Transducer</keyword>
<evidence type="ECO:0000313" key="12">
    <source>
        <dbReference type="Proteomes" id="UP000663832"/>
    </source>
</evidence>
<dbReference type="AlphaFoldDB" id="A0A814C751"/>
<evidence type="ECO:0000256" key="2">
    <source>
        <dbReference type="ARBA" id="ARBA00022692"/>
    </source>
</evidence>
<proteinExistence type="predicted"/>
<sequence length="320" mass="37015">MNSTNFTSIQTSVSKSSTINTESWFIPLDIINIIFLILVIILGVLFLFIIIIDKACHTVPMMLVADSCLTELLFAIDLFGVMIWSLKNDLKQIAYQDSLCIFRGYFGHAIFAAQLQSYLLQAIYRYITVVYPTRLFWQSKQFQGFLIGLTWVCGFIFAIPHVVNDGIQYNADNQICETPFRLSFVIIYNSIVGYFIPMNGIMFIYIKLVFYVKEMNKRVTIVNTVSRAQRELKMVHRIVILVSILLILGIPYTTFTFIGFFTKPPKYDFRISFTFMYIALLFIMITLFQFTDSVKIYIMTKIKRRSNTIAAATIQMIGIR</sequence>
<evidence type="ECO:0000256" key="5">
    <source>
        <dbReference type="ARBA" id="ARBA00023136"/>
    </source>
</evidence>
<feature type="transmembrane region" description="Helical" evidence="8">
    <location>
        <begin position="183"/>
        <end position="208"/>
    </location>
</feature>
<feature type="domain" description="G-protein coupled receptors family 1 profile" evidence="9">
    <location>
        <begin position="42"/>
        <end position="297"/>
    </location>
</feature>
<dbReference type="PANTHER" id="PTHR24240">
    <property type="entry name" value="OPSIN"/>
    <property type="match status" value="1"/>
</dbReference>
<evidence type="ECO:0000313" key="11">
    <source>
        <dbReference type="EMBL" id="CAF1488047.1"/>
    </source>
</evidence>
<dbReference type="Proteomes" id="UP000663877">
    <property type="component" value="Unassembled WGS sequence"/>
</dbReference>
<keyword evidence="12" id="KW-1185">Reference proteome</keyword>
<dbReference type="PROSITE" id="PS50262">
    <property type="entry name" value="G_PROTEIN_RECEP_F1_2"/>
    <property type="match status" value="1"/>
</dbReference>
<protein>
    <recommendedName>
        <fullName evidence="9">G-protein coupled receptors family 1 profile domain-containing protein</fullName>
    </recommendedName>
</protein>
<keyword evidence="5 8" id="KW-0472">Membrane</keyword>
<dbReference type="InterPro" id="IPR050125">
    <property type="entry name" value="GPCR_opsins"/>
</dbReference>
<dbReference type="GO" id="GO:0016020">
    <property type="term" value="C:membrane"/>
    <property type="evidence" value="ECO:0007669"/>
    <property type="project" value="UniProtKB-SubCell"/>
</dbReference>
<keyword evidence="6" id="KW-0675">Receptor</keyword>
<organism evidence="10 13">
    <name type="scientific">Adineta steineri</name>
    <dbReference type="NCBI Taxonomy" id="433720"/>
    <lineage>
        <taxon>Eukaryota</taxon>
        <taxon>Metazoa</taxon>
        <taxon>Spiralia</taxon>
        <taxon>Gnathifera</taxon>
        <taxon>Rotifera</taxon>
        <taxon>Eurotatoria</taxon>
        <taxon>Bdelloidea</taxon>
        <taxon>Adinetida</taxon>
        <taxon>Adinetidae</taxon>
        <taxon>Adineta</taxon>
    </lineage>
</organism>
<dbReference type="EMBL" id="CAJNOM010000532">
    <property type="protein sequence ID" value="CAF1488047.1"/>
    <property type="molecule type" value="Genomic_DNA"/>
</dbReference>
<name>A0A814C751_9BILA</name>
<evidence type="ECO:0000313" key="10">
    <source>
        <dbReference type="EMBL" id="CAF0936920.1"/>
    </source>
</evidence>
<feature type="transmembrane region" description="Helical" evidence="8">
    <location>
        <begin position="274"/>
        <end position="298"/>
    </location>
</feature>
<dbReference type="InterPro" id="IPR000276">
    <property type="entry name" value="GPCR_Rhodpsn"/>
</dbReference>
<evidence type="ECO:0000256" key="8">
    <source>
        <dbReference type="SAM" id="Phobius"/>
    </source>
</evidence>
<dbReference type="CDD" id="cd00637">
    <property type="entry name" value="7tm_classA_rhodopsin-like"/>
    <property type="match status" value="1"/>
</dbReference>
<feature type="transmembrane region" description="Helical" evidence="8">
    <location>
        <begin position="63"/>
        <end position="85"/>
    </location>
</feature>
<dbReference type="SUPFAM" id="SSF81321">
    <property type="entry name" value="Family A G protein-coupled receptor-like"/>
    <property type="match status" value="1"/>
</dbReference>
<dbReference type="PRINTS" id="PR00237">
    <property type="entry name" value="GPCRRHODOPSN"/>
</dbReference>
<feature type="transmembrane region" description="Helical" evidence="8">
    <location>
        <begin position="30"/>
        <end position="51"/>
    </location>
</feature>
<evidence type="ECO:0000256" key="6">
    <source>
        <dbReference type="ARBA" id="ARBA00023170"/>
    </source>
</evidence>
<feature type="transmembrane region" description="Helical" evidence="8">
    <location>
        <begin position="105"/>
        <end position="124"/>
    </location>
</feature>
<dbReference type="GO" id="GO:0004930">
    <property type="term" value="F:G protein-coupled receptor activity"/>
    <property type="evidence" value="ECO:0007669"/>
    <property type="project" value="UniProtKB-KW"/>
</dbReference>
<dbReference type="Pfam" id="PF00001">
    <property type="entry name" value="7tm_1"/>
    <property type="match status" value="1"/>
</dbReference>
<dbReference type="InterPro" id="IPR017452">
    <property type="entry name" value="GPCR_Rhodpsn_7TM"/>
</dbReference>
<dbReference type="Gene3D" id="1.20.1070.10">
    <property type="entry name" value="Rhodopsin 7-helix transmembrane proteins"/>
    <property type="match status" value="1"/>
</dbReference>
<dbReference type="OrthoDB" id="10295791at2759"/>
<keyword evidence="4" id="KW-0297">G-protein coupled receptor</keyword>
<evidence type="ECO:0000256" key="4">
    <source>
        <dbReference type="ARBA" id="ARBA00023040"/>
    </source>
</evidence>
<reference evidence="10" key="1">
    <citation type="submission" date="2021-02" db="EMBL/GenBank/DDBJ databases">
        <authorList>
            <person name="Nowell W R."/>
        </authorList>
    </citation>
    <scope>NUCLEOTIDE SEQUENCE</scope>
</reference>
<dbReference type="Proteomes" id="UP000663832">
    <property type="component" value="Unassembled WGS sequence"/>
</dbReference>
<evidence type="ECO:0000256" key="3">
    <source>
        <dbReference type="ARBA" id="ARBA00022989"/>
    </source>
</evidence>
<dbReference type="EMBL" id="CAJNOI010000048">
    <property type="protein sequence ID" value="CAF0936920.1"/>
    <property type="molecule type" value="Genomic_DNA"/>
</dbReference>
<evidence type="ECO:0000313" key="13">
    <source>
        <dbReference type="Proteomes" id="UP000663877"/>
    </source>
</evidence>
<keyword evidence="3 8" id="KW-1133">Transmembrane helix</keyword>
<evidence type="ECO:0000256" key="7">
    <source>
        <dbReference type="ARBA" id="ARBA00023224"/>
    </source>
</evidence>
<evidence type="ECO:0000259" key="9">
    <source>
        <dbReference type="PROSITE" id="PS50262"/>
    </source>
</evidence>
<keyword evidence="2 8" id="KW-0812">Transmembrane</keyword>